<dbReference type="EMBL" id="CP073767">
    <property type="protein sequence ID" value="UWZ55788.1"/>
    <property type="molecule type" value="Genomic_DNA"/>
</dbReference>
<accession>A0A9Q9IJ76</accession>
<dbReference type="RefSeq" id="WP_033358568.1">
    <property type="nucleotide sequence ID" value="NZ_CP073767.1"/>
</dbReference>
<proteinExistence type="predicted"/>
<dbReference type="Proteomes" id="UP001058003">
    <property type="component" value="Chromosome"/>
</dbReference>
<gene>
    <name evidence="1" type="ORF">Daura_06180</name>
</gene>
<evidence type="ECO:0000313" key="2">
    <source>
        <dbReference type="Proteomes" id="UP001058003"/>
    </source>
</evidence>
<evidence type="ECO:0000313" key="1">
    <source>
        <dbReference type="EMBL" id="UWZ55788.1"/>
    </source>
</evidence>
<sequence length="434" mass="47299">MMPVRDEMACAVCFVPLNVFNGEYGHPLHYDTDGHQPVPAPVRTLDTVRRVCDFCGDPQSAWAITGGNVAVLGVGEQGLLQDLGAVWAACVPCTIDIEAGRAGAPAERAARRAGLHRDAVARAAYRALHAGFLADRRPGRTLITTTAWPDLSLDARHLPRIRDGLARFCRGPLGLAATTTVPSRRTDLADSLDRARLYWVDDDFTGMAEAAAPDLPAVTATSNLAPCDDGLLIWSRSIAPRGITAASWTRHDNATWIVLYRAIGGGLRDEAMQALRDDAGWLAPIRDQTLHPGQHLGEGGNHPLSPVLTTWLLIAQGAAETEPAAIDKNVRRKYERAKRPLPDVRIIHIRSHHTTNTGSSRTASSRAYTSRVWVTGHWRDQPYGPGRTLRRPVYIHPHLRGPKDAEIKLSTTVRILGKQKPDDVPTADVPEADV</sequence>
<dbReference type="OrthoDB" id="3360929at2"/>
<dbReference type="KEGG" id="daur:Daura_06180"/>
<dbReference type="AlphaFoldDB" id="A0A9Q9IJ76"/>
<organism evidence="1 2">
    <name type="scientific">Dactylosporangium aurantiacum</name>
    <dbReference type="NCBI Taxonomy" id="35754"/>
    <lineage>
        <taxon>Bacteria</taxon>
        <taxon>Bacillati</taxon>
        <taxon>Actinomycetota</taxon>
        <taxon>Actinomycetes</taxon>
        <taxon>Micromonosporales</taxon>
        <taxon>Micromonosporaceae</taxon>
        <taxon>Dactylosporangium</taxon>
    </lineage>
</organism>
<keyword evidence="2" id="KW-1185">Reference proteome</keyword>
<protein>
    <submittedName>
        <fullName evidence="1">Uncharacterized protein</fullName>
    </submittedName>
</protein>
<reference evidence="1" key="1">
    <citation type="submission" date="2021-04" db="EMBL/GenBank/DDBJ databases">
        <title>Dactylosporangium aurantiacum NRRL B-8018 full assembly.</title>
        <authorList>
            <person name="Hartkoorn R.C."/>
            <person name="Beaudoing E."/>
            <person name="Hot D."/>
        </authorList>
    </citation>
    <scope>NUCLEOTIDE SEQUENCE</scope>
    <source>
        <strain evidence="1">NRRL B-8018</strain>
    </source>
</reference>
<name>A0A9Q9IJ76_9ACTN</name>